<proteinExistence type="predicted"/>
<feature type="domain" description="STAS" evidence="1">
    <location>
        <begin position="1"/>
        <end position="108"/>
    </location>
</feature>
<evidence type="ECO:0000313" key="2">
    <source>
        <dbReference type="EMBL" id="QWT48011.1"/>
    </source>
</evidence>
<keyword evidence="4" id="KW-1185">Reference proteome</keyword>
<dbReference type="PROSITE" id="PS50801">
    <property type="entry name" value="STAS"/>
    <property type="match status" value="1"/>
</dbReference>
<dbReference type="EMBL" id="CP064782">
    <property type="protein sequence ID" value="QWT48802.1"/>
    <property type="molecule type" value="Genomic_DNA"/>
</dbReference>
<sequence>MSLRIEQQGQISRAILDGELTIYSATDVKDALMGELERCQEMEIDLSGVEEVDTAGFQVLILAKREAAKALKTLRMVAHSPATLEVLELLDMSAYFGDALPVKENWAA</sequence>
<protein>
    <submittedName>
        <fullName evidence="2">STAS domain-containing protein</fullName>
    </submittedName>
</protein>
<dbReference type="Proteomes" id="UP000683428">
    <property type="component" value="Chromosome"/>
</dbReference>
<dbReference type="CDD" id="cd07043">
    <property type="entry name" value="STAS_anti-anti-sigma_factors"/>
    <property type="match status" value="1"/>
</dbReference>
<gene>
    <name evidence="2" type="ORF">Azoinq_08990</name>
    <name evidence="3" type="ORF">Azoinq_13390</name>
</gene>
<evidence type="ECO:0000313" key="3">
    <source>
        <dbReference type="EMBL" id="QWT48802.1"/>
    </source>
</evidence>
<reference evidence="2" key="1">
    <citation type="submission" date="2020-11" db="EMBL/GenBank/DDBJ databases">
        <title>Azospira inquinata sp. nov.</title>
        <authorList>
            <person name="Moe W.M."/>
            <person name="Mikes M.C."/>
        </authorList>
    </citation>
    <scope>NUCLEOTIDE SEQUENCE</scope>
    <source>
        <strain evidence="2">Azo-3</strain>
    </source>
</reference>
<dbReference type="KEGG" id="aiq:Azoinq_08990"/>
<name>A0A975SKY4_9RHOO</name>
<dbReference type="PANTHER" id="PTHR35849:SF2">
    <property type="entry name" value="BLR2341 PROTEIN"/>
    <property type="match status" value="1"/>
</dbReference>
<accession>A0A975SKY4</accession>
<dbReference type="KEGG" id="aiq:Azoinq_13390"/>
<dbReference type="PANTHER" id="PTHR35849">
    <property type="entry name" value="BLR2341 PROTEIN"/>
    <property type="match status" value="1"/>
</dbReference>
<dbReference type="InterPro" id="IPR052746">
    <property type="entry name" value="MlaB_ABC_Transporter"/>
</dbReference>
<dbReference type="EMBL" id="CP064782">
    <property type="protein sequence ID" value="QWT48011.1"/>
    <property type="molecule type" value="Genomic_DNA"/>
</dbReference>
<evidence type="ECO:0000259" key="1">
    <source>
        <dbReference type="PROSITE" id="PS50801"/>
    </source>
</evidence>
<dbReference type="RefSeq" id="WP_216128402.1">
    <property type="nucleotide sequence ID" value="NZ_CP064782.1"/>
</dbReference>
<dbReference type="Pfam" id="PF13466">
    <property type="entry name" value="STAS_2"/>
    <property type="match status" value="1"/>
</dbReference>
<dbReference type="AlphaFoldDB" id="A0A975SKY4"/>
<organism evidence="2 4">
    <name type="scientific">Azospira inquinata</name>
    <dbReference type="NCBI Taxonomy" id="2785627"/>
    <lineage>
        <taxon>Bacteria</taxon>
        <taxon>Pseudomonadati</taxon>
        <taxon>Pseudomonadota</taxon>
        <taxon>Betaproteobacteria</taxon>
        <taxon>Rhodocyclales</taxon>
        <taxon>Rhodocyclaceae</taxon>
        <taxon>Azospira</taxon>
    </lineage>
</organism>
<dbReference type="InterPro" id="IPR002645">
    <property type="entry name" value="STAS_dom"/>
</dbReference>
<evidence type="ECO:0000313" key="4">
    <source>
        <dbReference type="Proteomes" id="UP000683428"/>
    </source>
</evidence>
<dbReference type="InterPro" id="IPR058548">
    <property type="entry name" value="MlaB-like_STAS"/>
</dbReference>